<dbReference type="InterPro" id="IPR017911">
    <property type="entry name" value="MacB-like_ATP-bd"/>
</dbReference>
<comment type="similarity">
    <text evidence="4">Belongs to the ABC transporter superfamily. Macrolide exporter (TC 3.A.1.122) family.</text>
</comment>
<dbReference type="CDD" id="cd03255">
    <property type="entry name" value="ABC_MJ0796_LolCDE_FtsE"/>
    <property type="match status" value="1"/>
</dbReference>
<dbReference type="SMART" id="SM00382">
    <property type="entry name" value="AAA"/>
    <property type="match status" value="1"/>
</dbReference>
<dbReference type="GO" id="GO:0005886">
    <property type="term" value="C:plasma membrane"/>
    <property type="evidence" value="ECO:0007669"/>
    <property type="project" value="TreeGrafter"/>
</dbReference>
<dbReference type="GO" id="GO:0022857">
    <property type="term" value="F:transmembrane transporter activity"/>
    <property type="evidence" value="ECO:0007669"/>
    <property type="project" value="TreeGrafter"/>
</dbReference>
<keyword evidence="7" id="KW-1185">Reference proteome</keyword>
<dbReference type="AlphaFoldDB" id="A0AA41W9B8"/>
<proteinExistence type="inferred from homology"/>
<evidence type="ECO:0000313" key="6">
    <source>
        <dbReference type="EMBL" id="MCM8747934.1"/>
    </source>
</evidence>
<evidence type="ECO:0000256" key="4">
    <source>
        <dbReference type="ARBA" id="ARBA00038388"/>
    </source>
</evidence>
<dbReference type="InterPro" id="IPR017871">
    <property type="entry name" value="ABC_transporter-like_CS"/>
</dbReference>
<dbReference type="GO" id="GO:0098796">
    <property type="term" value="C:membrane protein complex"/>
    <property type="evidence" value="ECO:0007669"/>
    <property type="project" value="UniProtKB-ARBA"/>
</dbReference>
<dbReference type="Proteomes" id="UP001165306">
    <property type="component" value="Unassembled WGS sequence"/>
</dbReference>
<evidence type="ECO:0000256" key="2">
    <source>
        <dbReference type="ARBA" id="ARBA00022741"/>
    </source>
</evidence>
<sequence>MEILRVEHLQKVYQSRGGAAHLALDDVSFAVEAGTFLAVMGPSGSGKTTLLNLVAGLDRPTGGSVILADQRLDRLSEEQLARVRRRYLGFVFQDFHLLDPLTVEENVLLPLTLERAAREPEIARVREVLARLGLADKRDRFPFELSGGEQQRVAIARAIVHRPALLLADEPTGNLDSATSRIILETFADLHRADGATMLMVTHDPFAASYAERILMLKDGRLYAELLRGADDRPAFYQRIIDALSALEVAA</sequence>
<dbReference type="Gene3D" id="3.40.50.300">
    <property type="entry name" value="P-loop containing nucleotide triphosphate hydrolases"/>
    <property type="match status" value="1"/>
</dbReference>
<dbReference type="InterPro" id="IPR003439">
    <property type="entry name" value="ABC_transporter-like_ATP-bd"/>
</dbReference>
<dbReference type="PANTHER" id="PTHR24220">
    <property type="entry name" value="IMPORT ATP-BINDING PROTEIN"/>
    <property type="match status" value="1"/>
</dbReference>
<feature type="domain" description="ABC transporter" evidence="5">
    <location>
        <begin position="4"/>
        <end position="244"/>
    </location>
</feature>
<gene>
    <name evidence="6" type="ORF">NET02_02100</name>
</gene>
<evidence type="ECO:0000259" key="5">
    <source>
        <dbReference type="PROSITE" id="PS50893"/>
    </source>
</evidence>
<protein>
    <submittedName>
        <fullName evidence="6">ABC transporter ATP-binding protein</fullName>
    </submittedName>
</protein>
<evidence type="ECO:0000256" key="1">
    <source>
        <dbReference type="ARBA" id="ARBA00022448"/>
    </source>
</evidence>
<keyword evidence="2" id="KW-0547">Nucleotide-binding</keyword>
<dbReference type="InterPro" id="IPR015854">
    <property type="entry name" value="ABC_transpr_LolD-like"/>
</dbReference>
<keyword evidence="1" id="KW-0813">Transport</keyword>
<dbReference type="FunFam" id="3.40.50.300:FF:000032">
    <property type="entry name" value="Export ABC transporter ATP-binding protein"/>
    <property type="match status" value="1"/>
</dbReference>
<name>A0AA41W9B8_9BACT</name>
<dbReference type="InterPro" id="IPR027417">
    <property type="entry name" value="P-loop_NTPase"/>
</dbReference>
<accession>A0AA41W9B8</accession>
<dbReference type="SUPFAM" id="SSF52540">
    <property type="entry name" value="P-loop containing nucleoside triphosphate hydrolases"/>
    <property type="match status" value="1"/>
</dbReference>
<dbReference type="PROSITE" id="PS50893">
    <property type="entry name" value="ABC_TRANSPORTER_2"/>
    <property type="match status" value="1"/>
</dbReference>
<comment type="caution">
    <text evidence="6">The sequence shown here is derived from an EMBL/GenBank/DDBJ whole genome shotgun (WGS) entry which is preliminary data.</text>
</comment>
<dbReference type="Pfam" id="PF00005">
    <property type="entry name" value="ABC_tran"/>
    <property type="match status" value="1"/>
</dbReference>
<dbReference type="GO" id="GO:0005524">
    <property type="term" value="F:ATP binding"/>
    <property type="evidence" value="ECO:0007669"/>
    <property type="project" value="UniProtKB-KW"/>
</dbReference>
<reference evidence="6" key="1">
    <citation type="submission" date="2022-06" db="EMBL/GenBank/DDBJ databases">
        <title>CFH 74404 Thermomicrobiaceae sp.</title>
        <authorList>
            <person name="Ming H."/>
            <person name="Li W.-J."/>
            <person name="Zhao Z."/>
        </authorList>
    </citation>
    <scope>NUCLEOTIDE SEQUENCE</scope>
    <source>
        <strain evidence="6">CFH 74404</strain>
    </source>
</reference>
<evidence type="ECO:0000256" key="3">
    <source>
        <dbReference type="ARBA" id="ARBA00022840"/>
    </source>
</evidence>
<dbReference type="PANTHER" id="PTHR24220:SF86">
    <property type="entry name" value="ABC TRANSPORTER ABCH.1"/>
    <property type="match status" value="1"/>
</dbReference>
<keyword evidence="3 6" id="KW-0067">ATP-binding</keyword>
<dbReference type="EMBL" id="JAMSLR010000001">
    <property type="protein sequence ID" value="MCM8747934.1"/>
    <property type="molecule type" value="Genomic_DNA"/>
</dbReference>
<dbReference type="GO" id="GO:0016887">
    <property type="term" value="F:ATP hydrolysis activity"/>
    <property type="evidence" value="ECO:0007669"/>
    <property type="project" value="InterPro"/>
</dbReference>
<dbReference type="InterPro" id="IPR003593">
    <property type="entry name" value="AAA+_ATPase"/>
</dbReference>
<dbReference type="RefSeq" id="WP_284055716.1">
    <property type="nucleotide sequence ID" value="NZ_JAMSLR010000001.1"/>
</dbReference>
<dbReference type="PROSITE" id="PS00211">
    <property type="entry name" value="ABC_TRANSPORTER_1"/>
    <property type="match status" value="1"/>
</dbReference>
<evidence type="ECO:0000313" key="7">
    <source>
        <dbReference type="Proteomes" id="UP001165306"/>
    </source>
</evidence>
<organism evidence="6 7">
    <name type="scientific">Thermalbibacter longus</name>
    <dbReference type="NCBI Taxonomy" id="2951981"/>
    <lineage>
        <taxon>Bacteria</taxon>
        <taxon>Pseudomonadati</taxon>
        <taxon>Thermomicrobiota</taxon>
        <taxon>Thermomicrobia</taxon>
        <taxon>Thermomicrobiales</taxon>
        <taxon>Thermomicrobiaceae</taxon>
        <taxon>Thermalbibacter</taxon>
    </lineage>
</organism>